<proteinExistence type="predicted"/>
<dbReference type="EMBL" id="LT841358">
    <property type="protein sequence ID" value="SMH71774.1"/>
    <property type="molecule type" value="Genomic_DNA"/>
</dbReference>
<sequence>MFFNAFEVNKKLFHKILIQSQRRKNMNIRDLFPLVIYDDRCYLCSKFASVIHIFAKDKILIVGHYSDIGMKIKSEVFDCNYDSTKMFWFMEKNTAYGGRAAILPLFFNILTSRSREHLNYHSSSNYSQDCKTPKAFFMRTRSLFSNSKKITIKF</sequence>
<organism evidence="1 2">
    <name type="scientific">Candidatus Nitrosotalea okcheonensis</name>
    <dbReference type="NCBI Taxonomy" id="1903276"/>
    <lineage>
        <taxon>Archaea</taxon>
        <taxon>Nitrososphaerota</taxon>
        <taxon>Nitrososphaeria</taxon>
        <taxon>Nitrosotaleales</taxon>
        <taxon>Nitrosotaleaceae</taxon>
        <taxon>Nitrosotalea</taxon>
    </lineage>
</organism>
<gene>
    <name evidence="1" type="ORF">NCS_11586</name>
</gene>
<dbReference type="AlphaFoldDB" id="A0A2H1FGA2"/>
<keyword evidence="2" id="KW-1185">Reference proteome</keyword>
<dbReference type="Proteomes" id="UP000230607">
    <property type="component" value="Chromosome 1"/>
</dbReference>
<protein>
    <submittedName>
        <fullName evidence="1">Uncharacterized protein</fullName>
    </submittedName>
</protein>
<evidence type="ECO:0000313" key="1">
    <source>
        <dbReference type="EMBL" id="SMH71774.1"/>
    </source>
</evidence>
<reference evidence="2" key="1">
    <citation type="submission" date="2017-03" db="EMBL/GenBank/DDBJ databases">
        <authorList>
            <person name="Herbold C."/>
        </authorList>
    </citation>
    <scope>NUCLEOTIDE SEQUENCE [LARGE SCALE GENOMIC DNA]</scope>
</reference>
<accession>A0A2H1FGA2</accession>
<name>A0A2H1FGA2_9ARCH</name>
<evidence type="ECO:0000313" key="2">
    <source>
        <dbReference type="Proteomes" id="UP000230607"/>
    </source>
</evidence>